<dbReference type="PANTHER" id="PTHR34107:SF4">
    <property type="entry name" value="SLL1222 PROTEIN"/>
    <property type="match status" value="1"/>
</dbReference>
<dbReference type="SUPFAM" id="SSF52980">
    <property type="entry name" value="Restriction endonuclease-like"/>
    <property type="match status" value="1"/>
</dbReference>
<keyword evidence="2" id="KW-0255">Endonuclease</keyword>
<keyword evidence="2" id="KW-0378">Hydrolase</keyword>
<dbReference type="Proteomes" id="UP000753908">
    <property type="component" value="Unassembled WGS sequence"/>
</dbReference>
<dbReference type="CDD" id="cd06260">
    <property type="entry name" value="DUF820-like"/>
    <property type="match status" value="1"/>
</dbReference>
<reference evidence="2" key="2">
    <citation type="journal article" date="2022" name="Microbiol. Resour. Announc.">
        <title>Metagenome Sequencing to Explore Phylogenomics of Terrestrial Cyanobacteria.</title>
        <authorList>
            <person name="Ward R.D."/>
            <person name="Stajich J.E."/>
            <person name="Johansen J.R."/>
            <person name="Huntemann M."/>
            <person name="Clum A."/>
            <person name="Foster B."/>
            <person name="Foster B."/>
            <person name="Roux S."/>
            <person name="Palaniappan K."/>
            <person name="Varghese N."/>
            <person name="Mukherjee S."/>
            <person name="Reddy T.B.K."/>
            <person name="Daum C."/>
            <person name="Copeland A."/>
            <person name="Chen I.A."/>
            <person name="Ivanova N.N."/>
            <person name="Kyrpides N.C."/>
            <person name="Shapiro N."/>
            <person name="Eloe-Fadrosh E.A."/>
            <person name="Pietrasiak N."/>
        </authorList>
    </citation>
    <scope>NUCLEOTIDE SEQUENCE</scope>
    <source>
        <strain evidence="2">CPER-KK1</strain>
    </source>
</reference>
<organism evidence="2 3">
    <name type="scientific">Symplocastrum torsivum CPER-KK1</name>
    <dbReference type="NCBI Taxonomy" id="450513"/>
    <lineage>
        <taxon>Bacteria</taxon>
        <taxon>Bacillati</taxon>
        <taxon>Cyanobacteriota</taxon>
        <taxon>Cyanophyceae</taxon>
        <taxon>Oscillatoriophycideae</taxon>
        <taxon>Oscillatoriales</taxon>
        <taxon>Microcoleaceae</taxon>
        <taxon>Symplocastrum</taxon>
    </lineage>
</organism>
<comment type="caution">
    <text evidence="2">The sequence shown here is derived from an EMBL/GenBank/DDBJ whole genome shotgun (WGS) entry which is preliminary data.</text>
</comment>
<dbReference type="Gene3D" id="3.90.1570.10">
    <property type="entry name" value="tt1808, chain A"/>
    <property type="match status" value="1"/>
</dbReference>
<dbReference type="AlphaFoldDB" id="A0A951UAP6"/>
<gene>
    <name evidence="2" type="ORF">KME25_09995</name>
</gene>
<keyword evidence="2" id="KW-0540">Nuclease</keyword>
<dbReference type="EMBL" id="JAHHIF010000010">
    <property type="protein sequence ID" value="MBW4544756.1"/>
    <property type="molecule type" value="Genomic_DNA"/>
</dbReference>
<dbReference type="PANTHER" id="PTHR34107">
    <property type="entry name" value="SLL0198 PROTEIN-RELATED"/>
    <property type="match status" value="1"/>
</dbReference>
<feature type="domain" description="Putative restriction endonuclease" evidence="1">
    <location>
        <begin position="15"/>
        <end position="184"/>
    </location>
</feature>
<protein>
    <submittedName>
        <fullName evidence="2">Uma2 family endonuclease</fullName>
    </submittedName>
</protein>
<proteinExistence type="predicted"/>
<dbReference type="InterPro" id="IPR012296">
    <property type="entry name" value="Nuclease_put_TT1808"/>
</dbReference>
<dbReference type="Pfam" id="PF05685">
    <property type="entry name" value="Uma2"/>
    <property type="match status" value="1"/>
</dbReference>
<name>A0A951UAP6_9CYAN</name>
<dbReference type="InterPro" id="IPR008538">
    <property type="entry name" value="Uma2"/>
</dbReference>
<sequence length="188" mass="21213">MSQTTDERLRWTTADLELLPDNGNRYEIIDGELLVTRAPHWKHQKACGRLFAALDMWSQSTALGEATINPGIIFSDADNVIPDVVWASNERLAVLLDDAGHLTAAPELIVEVLSPGGENERRDRVAKLKLYSARGVQEYWIIDWQTQQIEVYRREQASLRLIATFFSNDELTCPLLPGFVCTVARLFA</sequence>
<accession>A0A951UAP6</accession>
<evidence type="ECO:0000259" key="1">
    <source>
        <dbReference type="Pfam" id="PF05685"/>
    </source>
</evidence>
<evidence type="ECO:0000313" key="3">
    <source>
        <dbReference type="Proteomes" id="UP000753908"/>
    </source>
</evidence>
<reference evidence="2" key="1">
    <citation type="submission" date="2021-05" db="EMBL/GenBank/DDBJ databases">
        <authorList>
            <person name="Pietrasiak N."/>
            <person name="Ward R."/>
            <person name="Stajich J.E."/>
            <person name="Kurbessoian T."/>
        </authorList>
    </citation>
    <scope>NUCLEOTIDE SEQUENCE</scope>
    <source>
        <strain evidence="2">CPER-KK1</strain>
    </source>
</reference>
<evidence type="ECO:0000313" key="2">
    <source>
        <dbReference type="EMBL" id="MBW4544756.1"/>
    </source>
</evidence>
<dbReference type="InterPro" id="IPR011335">
    <property type="entry name" value="Restrct_endonuc-II-like"/>
</dbReference>
<dbReference type="GO" id="GO:0004519">
    <property type="term" value="F:endonuclease activity"/>
    <property type="evidence" value="ECO:0007669"/>
    <property type="project" value="UniProtKB-KW"/>
</dbReference>